<proteinExistence type="predicted"/>
<dbReference type="AlphaFoldDB" id="A0A1R1PL12"/>
<organism evidence="1 2">
    <name type="scientific">Zancudomyces culisetae</name>
    <name type="common">Gut fungus</name>
    <name type="synonym">Smittium culisetae</name>
    <dbReference type="NCBI Taxonomy" id="1213189"/>
    <lineage>
        <taxon>Eukaryota</taxon>
        <taxon>Fungi</taxon>
        <taxon>Fungi incertae sedis</taxon>
        <taxon>Zoopagomycota</taxon>
        <taxon>Kickxellomycotina</taxon>
        <taxon>Harpellomycetes</taxon>
        <taxon>Harpellales</taxon>
        <taxon>Legeriomycetaceae</taxon>
        <taxon>Zancudomyces</taxon>
    </lineage>
</organism>
<reference evidence="2" key="1">
    <citation type="submission" date="2017-01" db="EMBL/GenBank/DDBJ databases">
        <authorList>
            <person name="Wang Y."/>
            <person name="White M."/>
            <person name="Kvist S."/>
            <person name="Moncalvo J.-M."/>
        </authorList>
    </citation>
    <scope>NUCLEOTIDE SEQUENCE [LARGE SCALE GENOMIC DNA]</scope>
    <source>
        <strain evidence="2">COL-18-3</strain>
    </source>
</reference>
<evidence type="ECO:0000313" key="2">
    <source>
        <dbReference type="Proteomes" id="UP000188320"/>
    </source>
</evidence>
<name>A0A1R1PL12_ZANCU</name>
<feature type="non-terminal residue" evidence="1">
    <location>
        <position position="27"/>
    </location>
</feature>
<dbReference type="Proteomes" id="UP000188320">
    <property type="component" value="Unassembled WGS sequence"/>
</dbReference>
<protein>
    <submittedName>
        <fullName evidence="1">Uncharacterized protein</fullName>
    </submittedName>
</protein>
<accession>A0A1R1PL12</accession>
<comment type="caution">
    <text evidence="1">The sequence shown here is derived from an EMBL/GenBank/DDBJ whole genome shotgun (WGS) entry which is preliminary data.</text>
</comment>
<dbReference type="EMBL" id="LSSK01000851">
    <property type="protein sequence ID" value="OMH81654.1"/>
    <property type="molecule type" value="Genomic_DNA"/>
</dbReference>
<sequence length="27" mass="3485">MRNCKYIESYDEKTQWEKRFDSRTTIR</sequence>
<keyword evidence="2" id="KW-1185">Reference proteome</keyword>
<gene>
    <name evidence="1" type="ORF">AX774_g4885</name>
</gene>
<evidence type="ECO:0000313" key="1">
    <source>
        <dbReference type="EMBL" id="OMH81654.1"/>
    </source>
</evidence>